<dbReference type="InterPro" id="IPR036412">
    <property type="entry name" value="HAD-like_sf"/>
</dbReference>
<dbReference type="NCBIfam" id="TIGR01509">
    <property type="entry name" value="HAD-SF-IA-v3"/>
    <property type="match status" value="1"/>
</dbReference>
<dbReference type="Gene3D" id="1.10.150.240">
    <property type="entry name" value="Putative phosphatase, domain 2"/>
    <property type="match status" value="1"/>
</dbReference>
<dbReference type="SFLD" id="SFLDS00003">
    <property type="entry name" value="Haloacid_Dehalogenase"/>
    <property type="match status" value="1"/>
</dbReference>
<dbReference type="SUPFAM" id="SSF56784">
    <property type="entry name" value="HAD-like"/>
    <property type="match status" value="1"/>
</dbReference>
<evidence type="ECO:0000313" key="1">
    <source>
        <dbReference type="EMBL" id="KAJ1917802.1"/>
    </source>
</evidence>
<dbReference type="OrthoDB" id="40579at2759"/>
<evidence type="ECO:0000313" key="2">
    <source>
        <dbReference type="Proteomes" id="UP001150538"/>
    </source>
</evidence>
<comment type="caution">
    <text evidence="1">The sequence shown here is derived from an EMBL/GenBank/DDBJ whole genome shotgun (WGS) entry which is preliminary data.</text>
</comment>
<dbReference type="InterPro" id="IPR023198">
    <property type="entry name" value="PGP-like_dom2"/>
</dbReference>
<keyword evidence="2" id="KW-1185">Reference proteome</keyword>
<accession>A0A9W7ZW26</accession>
<dbReference type="Pfam" id="PF13419">
    <property type="entry name" value="HAD_2"/>
    <property type="match status" value="1"/>
</dbReference>
<protein>
    <submittedName>
        <fullName evidence="1">Uncharacterized protein</fullName>
    </submittedName>
</protein>
<reference evidence="1" key="1">
    <citation type="submission" date="2022-07" db="EMBL/GenBank/DDBJ databases">
        <title>Phylogenomic reconstructions and comparative analyses of Kickxellomycotina fungi.</title>
        <authorList>
            <person name="Reynolds N.K."/>
            <person name="Stajich J.E."/>
            <person name="Barry K."/>
            <person name="Grigoriev I.V."/>
            <person name="Crous P."/>
            <person name="Smith M.E."/>
        </authorList>
    </citation>
    <scope>NUCLEOTIDE SEQUENCE</scope>
    <source>
        <strain evidence="1">NBRC 100468</strain>
    </source>
</reference>
<dbReference type="PANTHER" id="PTHR43481">
    <property type="entry name" value="FRUCTOSE-1-PHOSPHATE PHOSPHATASE"/>
    <property type="match status" value="1"/>
</dbReference>
<dbReference type="GO" id="GO:0050308">
    <property type="term" value="F:sugar-phosphatase activity"/>
    <property type="evidence" value="ECO:0007669"/>
    <property type="project" value="TreeGrafter"/>
</dbReference>
<dbReference type="InterPro" id="IPR041492">
    <property type="entry name" value="HAD_2"/>
</dbReference>
<dbReference type="EMBL" id="JANBPU010000061">
    <property type="protein sequence ID" value="KAJ1917802.1"/>
    <property type="molecule type" value="Genomic_DNA"/>
</dbReference>
<proteinExistence type="predicted"/>
<dbReference type="SFLD" id="SFLDG01129">
    <property type="entry name" value="C1.5:_HAD__Beta-PGM__Phosphata"/>
    <property type="match status" value="1"/>
</dbReference>
<gene>
    <name evidence="1" type="ORF">H4219_002992</name>
</gene>
<dbReference type="Proteomes" id="UP001150538">
    <property type="component" value="Unassembled WGS sequence"/>
</dbReference>
<dbReference type="AlphaFoldDB" id="A0A9W7ZW26"/>
<organism evidence="1 2">
    <name type="scientific">Mycoemilia scoparia</name>
    <dbReference type="NCBI Taxonomy" id="417184"/>
    <lineage>
        <taxon>Eukaryota</taxon>
        <taxon>Fungi</taxon>
        <taxon>Fungi incertae sedis</taxon>
        <taxon>Zoopagomycota</taxon>
        <taxon>Kickxellomycotina</taxon>
        <taxon>Kickxellomycetes</taxon>
        <taxon>Kickxellales</taxon>
        <taxon>Kickxellaceae</taxon>
        <taxon>Mycoemilia</taxon>
    </lineage>
</organism>
<dbReference type="InterPro" id="IPR006439">
    <property type="entry name" value="HAD-SF_hydro_IA"/>
</dbReference>
<dbReference type="InterPro" id="IPR051806">
    <property type="entry name" value="HAD-like_SPP"/>
</dbReference>
<dbReference type="PANTHER" id="PTHR43481:SF4">
    <property type="entry name" value="GLYCEROL-1-PHOSPHATE PHOSPHOHYDROLASE 1-RELATED"/>
    <property type="match status" value="1"/>
</dbReference>
<dbReference type="InterPro" id="IPR023214">
    <property type="entry name" value="HAD_sf"/>
</dbReference>
<name>A0A9W7ZW26_9FUNG</name>
<sequence>MTTSTSVKELTADGLLFDLDGTLIHTLKCTENVYTWFSNKHGVDPKTVYHACHGVPTLKVLQTFFPKEVQNIETVNMLEGMAVEDYDSIFPIPGALELLGSLPPNKWTIVTSGTRMLATKRLEYLKFPQSQSDMITGDEVFNGKPDPEPFNRGAANLGLDPSKCVVFEDALAGIKSGKAAGSIVVALTTGFSEEELRSAGADYVIRDMTQVHVDVDSVSGKLLLRLES</sequence>
<dbReference type="Gene3D" id="3.40.50.1000">
    <property type="entry name" value="HAD superfamily/HAD-like"/>
    <property type="match status" value="1"/>
</dbReference>